<dbReference type="PANTHER" id="PTHR33064:SF37">
    <property type="entry name" value="RIBONUCLEASE H"/>
    <property type="match status" value="1"/>
</dbReference>
<feature type="domain" description="Reverse transcriptase" evidence="1">
    <location>
        <begin position="124"/>
        <end position="304"/>
    </location>
</feature>
<dbReference type="OrthoDB" id="3250101at2759"/>
<reference evidence="3" key="2">
    <citation type="journal article" date="2018" name="BMC Genomics">
        <title>Genomic insights into host adaptation between the wheat stripe rust pathogen (Puccinia striiformis f. sp. tritici) and the barley stripe rust pathogen (Puccinia striiformis f. sp. hordei).</title>
        <authorList>
            <person name="Xia C."/>
            <person name="Wang M."/>
            <person name="Yin C."/>
            <person name="Cornejo O.E."/>
            <person name="Hulbert S.H."/>
            <person name="Chen X."/>
        </authorList>
    </citation>
    <scope>NUCLEOTIDE SEQUENCE [LARGE SCALE GENOMIC DNA]</scope>
    <source>
        <strain evidence="3">93TX-2</strain>
    </source>
</reference>
<evidence type="ECO:0000259" key="1">
    <source>
        <dbReference type="PROSITE" id="PS50878"/>
    </source>
</evidence>
<dbReference type="Gene3D" id="3.10.10.10">
    <property type="entry name" value="HIV Type 1 Reverse Transcriptase, subunit A, domain 1"/>
    <property type="match status" value="1"/>
</dbReference>
<reference evidence="3" key="3">
    <citation type="journal article" date="2018" name="Mol. Plant Microbe Interact.">
        <title>Genome sequence resources for the wheat stripe rust pathogen (Puccinia striiformis f. sp. tritici) and the barley stripe rust pathogen (Puccinia striiformis f. sp. hordei).</title>
        <authorList>
            <person name="Xia C."/>
            <person name="Wang M."/>
            <person name="Yin C."/>
            <person name="Cornejo O.E."/>
            <person name="Hulbert S.H."/>
            <person name="Chen X."/>
        </authorList>
    </citation>
    <scope>NUCLEOTIDE SEQUENCE [LARGE SCALE GENOMIC DNA]</scope>
    <source>
        <strain evidence="3">93TX-2</strain>
    </source>
</reference>
<dbReference type="InterPro" id="IPR043502">
    <property type="entry name" value="DNA/RNA_pol_sf"/>
</dbReference>
<accession>A0A2S4UUW7</accession>
<dbReference type="PANTHER" id="PTHR33064">
    <property type="entry name" value="POL PROTEIN"/>
    <property type="match status" value="1"/>
</dbReference>
<sequence>MNDEGTYFRIGSNTTKHAFKKQNKMMPSTVSSVTPFEKEVLDTSKINSELSDQQKRALLDLLFKNGKAFATVNEPFGAIKGHEVKMTLTIERPYPPALRKAPYPASPRSREALEEHIHNLLKLEVIRKVGANENVDITTPVIIAWHNGKSRLVGDFRALNTYTTPDRYPMPKIMESLSKLHKAKYITCMDVLKGFHQNVIHKDSRQYLRIVCHLGVYEYLRMPFGIKNAPSHFQRMMDLEFTNELSQLWLIIYIDDIIVFSDSWEEHLVRLETILKKITKMNMKISLSKCQFGFSELKALGHIVNGLSLGIDKHRVAAVLLKPIPQNVKELQMFLGFAGYYRLHIKDFGGMASSLYKMCSPSVVFEMTIESKII</sequence>
<evidence type="ECO:0000313" key="2">
    <source>
        <dbReference type="EMBL" id="POW01083.1"/>
    </source>
</evidence>
<proteinExistence type="predicted"/>
<reference evidence="2 3" key="1">
    <citation type="submission" date="2017-12" db="EMBL/GenBank/DDBJ databases">
        <title>Gene loss provides genomic basis for host adaptation in cereal stripe rust fungi.</title>
        <authorList>
            <person name="Xia C."/>
        </authorList>
    </citation>
    <scope>NUCLEOTIDE SEQUENCE [LARGE SCALE GENOMIC DNA]</scope>
    <source>
        <strain evidence="2 3">93TX-2</strain>
    </source>
</reference>
<dbReference type="VEuPathDB" id="FungiDB:PSHT_12690"/>
<organism evidence="2 3">
    <name type="scientific">Puccinia striiformis</name>
    <dbReference type="NCBI Taxonomy" id="27350"/>
    <lineage>
        <taxon>Eukaryota</taxon>
        <taxon>Fungi</taxon>
        <taxon>Dikarya</taxon>
        <taxon>Basidiomycota</taxon>
        <taxon>Pucciniomycotina</taxon>
        <taxon>Pucciniomycetes</taxon>
        <taxon>Pucciniales</taxon>
        <taxon>Pucciniaceae</taxon>
        <taxon>Puccinia</taxon>
    </lineage>
</organism>
<dbReference type="Proteomes" id="UP000238274">
    <property type="component" value="Unassembled WGS sequence"/>
</dbReference>
<dbReference type="VEuPathDB" id="FungiDB:PSTT_11236"/>
<dbReference type="AlphaFoldDB" id="A0A2S4UUW7"/>
<dbReference type="EMBL" id="PKSM01000238">
    <property type="protein sequence ID" value="POW01083.1"/>
    <property type="molecule type" value="Genomic_DNA"/>
</dbReference>
<evidence type="ECO:0000313" key="3">
    <source>
        <dbReference type="Proteomes" id="UP000238274"/>
    </source>
</evidence>
<gene>
    <name evidence="2" type="ORF">PSHT_12690</name>
</gene>
<dbReference type="InterPro" id="IPR043128">
    <property type="entry name" value="Rev_trsase/Diguanyl_cyclase"/>
</dbReference>
<dbReference type="PROSITE" id="PS50878">
    <property type="entry name" value="RT_POL"/>
    <property type="match status" value="1"/>
</dbReference>
<dbReference type="SUPFAM" id="SSF56672">
    <property type="entry name" value="DNA/RNA polymerases"/>
    <property type="match status" value="1"/>
</dbReference>
<comment type="caution">
    <text evidence="2">The sequence shown here is derived from an EMBL/GenBank/DDBJ whole genome shotgun (WGS) entry which is preliminary data.</text>
</comment>
<dbReference type="InterPro" id="IPR051320">
    <property type="entry name" value="Viral_Replic_Matur_Polypro"/>
</dbReference>
<protein>
    <recommendedName>
        <fullName evidence="1">Reverse transcriptase domain-containing protein</fullName>
    </recommendedName>
</protein>
<dbReference type="Gene3D" id="3.30.70.270">
    <property type="match status" value="2"/>
</dbReference>
<dbReference type="InterPro" id="IPR000477">
    <property type="entry name" value="RT_dom"/>
</dbReference>
<name>A0A2S4UUW7_9BASI</name>
<dbReference type="Pfam" id="PF00078">
    <property type="entry name" value="RVT_1"/>
    <property type="match status" value="1"/>
</dbReference>
<dbReference type="CDD" id="cd01647">
    <property type="entry name" value="RT_LTR"/>
    <property type="match status" value="1"/>
</dbReference>
<keyword evidence="3" id="KW-1185">Reference proteome</keyword>